<feature type="chain" id="PRO_5045381597" evidence="2">
    <location>
        <begin position="21"/>
        <end position="443"/>
    </location>
</feature>
<evidence type="ECO:0000313" key="4">
    <source>
        <dbReference type="Proteomes" id="UP000753724"/>
    </source>
</evidence>
<evidence type="ECO:0000313" key="3">
    <source>
        <dbReference type="EMBL" id="NBC37777.1"/>
    </source>
</evidence>
<dbReference type="EMBL" id="JAAAPO010000006">
    <property type="protein sequence ID" value="NBC37777.1"/>
    <property type="molecule type" value="Genomic_DNA"/>
</dbReference>
<gene>
    <name evidence="3" type="ORF">GTZ99_14575</name>
</gene>
<keyword evidence="1" id="KW-0812">Transmembrane</keyword>
<keyword evidence="1" id="KW-0472">Membrane</keyword>
<keyword evidence="1" id="KW-1133">Transmembrane helix</keyword>
<accession>A0ABW9XGT7</accession>
<feature type="signal peptide" evidence="2">
    <location>
        <begin position="1"/>
        <end position="20"/>
    </location>
</feature>
<dbReference type="Proteomes" id="UP000753724">
    <property type="component" value="Unassembled WGS sequence"/>
</dbReference>
<name>A0ABW9XGT7_9SPHN</name>
<keyword evidence="4" id="KW-1185">Reference proteome</keyword>
<keyword evidence="2" id="KW-0732">Signal</keyword>
<dbReference type="Pfam" id="PF13163">
    <property type="entry name" value="DUF3999"/>
    <property type="match status" value="1"/>
</dbReference>
<protein>
    <submittedName>
        <fullName evidence="3">DUF3999 family protein</fullName>
    </submittedName>
</protein>
<proteinExistence type="predicted"/>
<evidence type="ECO:0000256" key="2">
    <source>
        <dbReference type="SAM" id="SignalP"/>
    </source>
</evidence>
<organism evidence="3 4">
    <name type="scientific">Novosphingobium ovatum</name>
    <dbReference type="NCBI Taxonomy" id="1908523"/>
    <lineage>
        <taxon>Bacteria</taxon>
        <taxon>Pseudomonadati</taxon>
        <taxon>Pseudomonadota</taxon>
        <taxon>Alphaproteobacteria</taxon>
        <taxon>Sphingomonadales</taxon>
        <taxon>Sphingomonadaceae</taxon>
        <taxon>Novosphingobium</taxon>
    </lineage>
</organism>
<dbReference type="InterPro" id="IPR025060">
    <property type="entry name" value="DUF3999"/>
</dbReference>
<reference evidence="4" key="1">
    <citation type="submission" date="2020-01" db="EMBL/GenBank/DDBJ databases">
        <title>Sphingomonas sp. strain CSW-10.</title>
        <authorList>
            <person name="Chen W.-M."/>
        </authorList>
    </citation>
    <scope>NUCLEOTIDE SEQUENCE [LARGE SCALE GENOMIC DNA]</scope>
    <source>
        <strain evidence="4">FSY-8</strain>
    </source>
</reference>
<feature type="transmembrane region" description="Helical" evidence="1">
    <location>
        <begin position="412"/>
        <end position="433"/>
    </location>
</feature>
<comment type="caution">
    <text evidence="3">The sequence shown here is derived from an EMBL/GenBank/DDBJ whole genome shotgun (WGS) entry which is preliminary data.</text>
</comment>
<dbReference type="RefSeq" id="WP_161720168.1">
    <property type="nucleotide sequence ID" value="NZ_JAAAPO010000006.1"/>
</dbReference>
<sequence length="443" mass="45324">MKRAAIALTLALTLALPGCGAPRAAPTGPQDFALNLPVTAPGTGVARLDLPVAALLAFRRADMGDVRVYDAQGRPLSIARMEPAAASQNAIHLPAIAINEDRAADGAAVSVQVDQAGRRLTVATQGPAAGAAATAQVLLDTRSLADRAVAVRLDADLPPSRPVTVEIASSPDLKSWTPLTDAVLLRPGAGPELLGGGRIALPDVALQGRYVRLRWQGAPPGAVQGATLITSHTPAPPRLWVTARGIPAGSAQQMAFTLPVALQPGAVRVAMTGADGVVPLRLMGRDSAEAPWTPLAVGVLRQGAKATELPLEGIAPRQLLLEADPRSAGWSRPPALALALEPVSLLVAFNGAAPYRLAVGHADAAPALFAASDLAPNPGTYPRAQVAATGAGETFVDLGGEGTSWPFAPRKLALWGALLAGTGVLGMAVVRLLRANARPVDRP</sequence>
<evidence type="ECO:0000256" key="1">
    <source>
        <dbReference type="SAM" id="Phobius"/>
    </source>
</evidence>